<organism evidence="2 3">
    <name type="scientific">Euroglyphus maynei</name>
    <name type="common">Mayne's house dust mite</name>
    <dbReference type="NCBI Taxonomy" id="6958"/>
    <lineage>
        <taxon>Eukaryota</taxon>
        <taxon>Metazoa</taxon>
        <taxon>Ecdysozoa</taxon>
        <taxon>Arthropoda</taxon>
        <taxon>Chelicerata</taxon>
        <taxon>Arachnida</taxon>
        <taxon>Acari</taxon>
        <taxon>Acariformes</taxon>
        <taxon>Sarcoptiformes</taxon>
        <taxon>Astigmata</taxon>
        <taxon>Psoroptidia</taxon>
        <taxon>Analgoidea</taxon>
        <taxon>Pyroglyphidae</taxon>
        <taxon>Pyroglyphinae</taxon>
        <taxon>Euroglyphus</taxon>
    </lineage>
</organism>
<proteinExistence type="predicted"/>
<evidence type="ECO:0000313" key="2">
    <source>
        <dbReference type="EMBL" id="OTF79485.1"/>
    </source>
</evidence>
<evidence type="ECO:0000313" key="3">
    <source>
        <dbReference type="Proteomes" id="UP000194236"/>
    </source>
</evidence>
<dbReference type="Proteomes" id="UP000194236">
    <property type="component" value="Unassembled WGS sequence"/>
</dbReference>
<reference evidence="2 3" key="1">
    <citation type="submission" date="2017-03" db="EMBL/GenBank/DDBJ databases">
        <title>Genome Survey of Euroglyphus maynei.</title>
        <authorList>
            <person name="Arlian L.G."/>
            <person name="Morgan M.S."/>
            <person name="Rider S.D."/>
        </authorList>
    </citation>
    <scope>NUCLEOTIDE SEQUENCE [LARGE SCALE GENOMIC DNA]</scope>
    <source>
        <strain evidence="2">Arlian Lab</strain>
        <tissue evidence="2">Whole body</tissue>
    </source>
</reference>
<comment type="caution">
    <text evidence="2">The sequence shown here is derived from an EMBL/GenBank/DDBJ whole genome shotgun (WGS) entry which is preliminary data.</text>
</comment>
<keyword evidence="3" id="KW-1185">Reference proteome</keyword>
<evidence type="ECO:0000256" key="1">
    <source>
        <dbReference type="SAM" id="MobiDB-lite"/>
    </source>
</evidence>
<dbReference type="Gene3D" id="3.40.50.2300">
    <property type="match status" value="1"/>
</dbReference>
<gene>
    <name evidence="2" type="ORF">BLA29_002332</name>
</gene>
<dbReference type="EMBL" id="MUJZ01022905">
    <property type="protein sequence ID" value="OTF79485.1"/>
    <property type="molecule type" value="Genomic_DNA"/>
</dbReference>
<protein>
    <submittedName>
        <fullName evidence="2">Uncharacterized protein</fullName>
    </submittedName>
</protein>
<dbReference type="AlphaFoldDB" id="A0A1Y3BJZ1"/>
<sequence>MMNSILDAAQRPWKRDDDTPENNSIAKEAYTALIRVTPKMPQTSTINSFLESVQKIARDEFVINYGREE</sequence>
<accession>A0A1Y3BJZ1</accession>
<feature type="region of interest" description="Disordered" evidence="1">
    <location>
        <begin position="1"/>
        <end position="22"/>
    </location>
</feature>
<name>A0A1Y3BJZ1_EURMA</name>
<feature type="non-terminal residue" evidence="2">
    <location>
        <position position="69"/>
    </location>
</feature>